<dbReference type="EMBL" id="JAULSN010000002">
    <property type="protein sequence ID" value="KAK3380239.1"/>
    <property type="molecule type" value="Genomic_DNA"/>
</dbReference>
<reference evidence="5" key="1">
    <citation type="journal article" date="2023" name="Mol. Phylogenet. Evol.">
        <title>Genome-scale phylogeny and comparative genomics of the fungal order Sordariales.</title>
        <authorList>
            <person name="Hensen N."/>
            <person name="Bonometti L."/>
            <person name="Westerberg I."/>
            <person name="Brannstrom I.O."/>
            <person name="Guillou S."/>
            <person name="Cros-Aarteil S."/>
            <person name="Calhoun S."/>
            <person name="Haridas S."/>
            <person name="Kuo A."/>
            <person name="Mondo S."/>
            <person name="Pangilinan J."/>
            <person name="Riley R."/>
            <person name="LaButti K."/>
            <person name="Andreopoulos B."/>
            <person name="Lipzen A."/>
            <person name="Chen C."/>
            <person name="Yan M."/>
            <person name="Daum C."/>
            <person name="Ng V."/>
            <person name="Clum A."/>
            <person name="Steindorff A."/>
            <person name="Ohm R.A."/>
            <person name="Martin F."/>
            <person name="Silar P."/>
            <person name="Natvig D.O."/>
            <person name="Lalanne C."/>
            <person name="Gautier V."/>
            <person name="Ament-Velasquez S.L."/>
            <person name="Kruys A."/>
            <person name="Hutchinson M.I."/>
            <person name="Powell A.J."/>
            <person name="Barry K."/>
            <person name="Miller A.N."/>
            <person name="Grigoriev I.V."/>
            <person name="Debuchy R."/>
            <person name="Gladieux P."/>
            <person name="Hiltunen Thoren M."/>
            <person name="Johannesson H."/>
        </authorList>
    </citation>
    <scope>NUCLEOTIDE SEQUENCE</scope>
    <source>
        <strain evidence="5">CBS 958.72</strain>
    </source>
</reference>
<dbReference type="Proteomes" id="UP001287356">
    <property type="component" value="Unassembled WGS sequence"/>
</dbReference>
<feature type="compositionally biased region" description="Low complexity" evidence="4">
    <location>
        <begin position="32"/>
        <end position="42"/>
    </location>
</feature>
<evidence type="ECO:0000313" key="6">
    <source>
        <dbReference type="Proteomes" id="UP001287356"/>
    </source>
</evidence>
<protein>
    <submittedName>
        <fullName evidence="5">Translation protein SH3-like domain-containing protein</fullName>
    </submittedName>
</protein>
<keyword evidence="2" id="KW-0689">Ribosomal protein</keyword>
<feature type="region of interest" description="Disordered" evidence="4">
    <location>
        <begin position="32"/>
        <end position="59"/>
    </location>
</feature>
<dbReference type="FunFam" id="2.30.30.790:FF:000007">
    <property type="entry name" value="Mitochondrial ribosomal protein, putative"/>
    <property type="match status" value="1"/>
</dbReference>
<accession>A0AAE0NEX0</accession>
<dbReference type="AlphaFoldDB" id="A0AAE0NEX0"/>
<dbReference type="PANTHER" id="PTHR15680">
    <property type="entry name" value="RIBOSOMAL PROTEIN L19"/>
    <property type="match status" value="1"/>
</dbReference>
<evidence type="ECO:0000256" key="1">
    <source>
        <dbReference type="ARBA" id="ARBA00005781"/>
    </source>
</evidence>
<dbReference type="InterPro" id="IPR001857">
    <property type="entry name" value="Ribosomal_bL19"/>
</dbReference>
<dbReference type="PANTHER" id="PTHR15680:SF9">
    <property type="entry name" value="LARGE RIBOSOMAL SUBUNIT PROTEIN BL19M"/>
    <property type="match status" value="1"/>
</dbReference>
<proteinExistence type="inferred from homology"/>
<dbReference type="InterPro" id="IPR038657">
    <property type="entry name" value="Ribosomal_bL19_sf"/>
</dbReference>
<keyword evidence="3" id="KW-0687">Ribonucleoprotein</keyword>
<dbReference type="SUPFAM" id="SSF50104">
    <property type="entry name" value="Translation proteins SH3-like domain"/>
    <property type="match status" value="1"/>
</dbReference>
<evidence type="ECO:0000256" key="4">
    <source>
        <dbReference type="SAM" id="MobiDB-lite"/>
    </source>
</evidence>
<dbReference type="Gene3D" id="2.30.30.790">
    <property type="match status" value="1"/>
</dbReference>
<evidence type="ECO:0000256" key="2">
    <source>
        <dbReference type="ARBA" id="ARBA00022980"/>
    </source>
</evidence>
<comment type="similarity">
    <text evidence="1">Belongs to the bacterial ribosomal protein bL19 family.</text>
</comment>
<organism evidence="5 6">
    <name type="scientific">Lasiosphaeria ovina</name>
    <dbReference type="NCBI Taxonomy" id="92902"/>
    <lineage>
        <taxon>Eukaryota</taxon>
        <taxon>Fungi</taxon>
        <taxon>Dikarya</taxon>
        <taxon>Ascomycota</taxon>
        <taxon>Pezizomycotina</taxon>
        <taxon>Sordariomycetes</taxon>
        <taxon>Sordariomycetidae</taxon>
        <taxon>Sordariales</taxon>
        <taxon>Lasiosphaeriaceae</taxon>
        <taxon>Lasiosphaeria</taxon>
    </lineage>
</organism>
<dbReference type="GO" id="GO:0006412">
    <property type="term" value="P:translation"/>
    <property type="evidence" value="ECO:0007669"/>
    <property type="project" value="InterPro"/>
</dbReference>
<dbReference type="GO" id="GO:0005762">
    <property type="term" value="C:mitochondrial large ribosomal subunit"/>
    <property type="evidence" value="ECO:0007669"/>
    <property type="project" value="TreeGrafter"/>
</dbReference>
<dbReference type="Pfam" id="PF01245">
    <property type="entry name" value="Ribosomal_L19"/>
    <property type="match status" value="1"/>
</dbReference>
<dbReference type="GO" id="GO:0003735">
    <property type="term" value="F:structural constituent of ribosome"/>
    <property type="evidence" value="ECO:0007669"/>
    <property type="project" value="InterPro"/>
</dbReference>
<sequence length="289" mass="31624">MNAAPLARQPLGCLKAGLRQARQQRLFRRQLATATTKKPAAASRSRTGPGLGPLPEPNFYKIQDPKTGKIRTAFAVYNPPSVIKDAHSSNIKPKPVTEFVDGKPVFRLPWTNRNTTMPKVLTAPVTDPLPALHAAQIERLDPTGARTAMFAKTKQGVRAGDILTVTHRRGGEPFSGVCLSIRRAGIDTAILLRNHLSKVGVEMWFKIYNRNVAGIELVKRRLKRARRARLTFMRQSKHDMGSVSEIVHDWRASRKVFTSGSAEKKKKAAAAAAAATAAARAKSGAGKKR</sequence>
<evidence type="ECO:0000256" key="3">
    <source>
        <dbReference type="ARBA" id="ARBA00023274"/>
    </source>
</evidence>
<gene>
    <name evidence="5" type="ORF">B0T24DRAFT_675952</name>
</gene>
<keyword evidence="6" id="KW-1185">Reference proteome</keyword>
<name>A0AAE0NEX0_9PEZI</name>
<dbReference type="InterPro" id="IPR008991">
    <property type="entry name" value="Translation_prot_SH3-like_sf"/>
</dbReference>
<evidence type="ECO:0000313" key="5">
    <source>
        <dbReference type="EMBL" id="KAK3380239.1"/>
    </source>
</evidence>
<comment type="caution">
    <text evidence="5">The sequence shown here is derived from an EMBL/GenBank/DDBJ whole genome shotgun (WGS) entry which is preliminary data.</text>
</comment>
<reference evidence="5" key="2">
    <citation type="submission" date="2023-06" db="EMBL/GenBank/DDBJ databases">
        <authorList>
            <consortium name="Lawrence Berkeley National Laboratory"/>
            <person name="Haridas S."/>
            <person name="Hensen N."/>
            <person name="Bonometti L."/>
            <person name="Westerberg I."/>
            <person name="Brannstrom I.O."/>
            <person name="Guillou S."/>
            <person name="Cros-Aarteil S."/>
            <person name="Calhoun S."/>
            <person name="Kuo A."/>
            <person name="Mondo S."/>
            <person name="Pangilinan J."/>
            <person name="Riley R."/>
            <person name="Labutti K."/>
            <person name="Andreopoulos B."/>
            <person name="Lipzen A."/>
            <person name="Chen C."/>
            <person name="Yanf M."/>
            <person name="Daum C."/>
            <person name="Ng V."/>
            <person name="Clum A."/>
            <person name="Steindorff A."/>
            <person name="Ohm R."/>
            <person name="Martin F."/>
            <person name="Silar P."/>
            <person name="Natvig D."/>
            <person name="Lalanne C."/>
            <person name="Gautier V."/>
            <person name="Ament-Velasquez S.L."/>
            <person name="Kruys A."/>
            <person name="Hutchinson M.I."/>
            <person name="Powell A.J."/>
            <person name="Barry K."/>
            <person name="Miller A.N."/>
            <person name="Grigoriev I.V."/>
            <person name="Debuchy R."/>
            <person name="Gladieux P."/>
            <person name="Thoren M.H."/>
            <person name="Johannesson H."/>
        </authorList>
    </citation>
    <scope>NUCLEOTIDE SEQUENCE</scope>
    <source>
        <strain evidence="5">CBS 958.72</strain>
    </source>
</reference>